<gene>
    <name evidence="1" type="ORF">K435DRAFT_872791</name>
</gene>
<accession>A0A4S8L0R2</accession>
<protein>
    <submittedName>
        <fullName evidence="1">Uncharacterized protein</fullName>
    </submittedName>
</protein>
<sequence length="71" mass="7939">MPLPCEVSPHKRWSPIRPLGRMRDPRLFVGIWRTIDGASYVSIGLVLVSPPDARKTLIKYQTSGIYDTASA</sequence>
<organism evidence="1 2">
    <name type="scientific">Dendrothele bispora (strain CBS 962.96)</name>
    <dbReference type="NCBI Taxonomy" id="1314807"/>
    <lineage>
        <taxon>Eukaryota</taxon>
        <taxon>Fungi</taxon>
        <taxon>Dikarya</taxon>
        <taxon>Basidiomycota</taxon>
        <taxon>Agaricomycotina</taxon>
        <taxon>Agaricomycetes</taxon>
        <taxon>Agaricomycetidae</taxon>
        <taxon>Agaricales</taxon>
        <taxon>Agaricales incertae sedis</taxon>
        <taxon>Dendrothele</taxon>
    </lineage>
</organism>
<reference evidence="1 2" key="1">
    <citation type="journal article" date="2019" name="Nat. Ecol. Evol.">
        <title>Megaphylogeny resolves global patterns of mushroom evolution.</title>
        <authorList>
            <person name="Varga T."/>
            <person name="Krizsan K."/>
            <person name="Foldi C."/>
            <person name="Dima B."/>
            <person name="Sanchez-Garcia M."/>
            <person name="Sanchez-Ramirez S."/>
            <person name="Szollosi G.J."/>
            <person name="Szarkandi J.G."/>
            <person name="Papp V."/>
            <person name="Albert L."/>
            <person name="Andreopoulos W."/>
            <person name="Angelini C."/>
            <person name="Antonin V."/>
            <person name="Barry K.W."/>
            <person name="Bougher N.L."/>
            <person name="Buchanan P."/>
            <person name="Buyck B."/>
            <person name="Bense V."/>
            <person name="Catcheside P."/>
            <person name="Chovatia M."/>
            <person name="Cooper J."/>
            <person name="Damon W."/>
            <person name="Desjardin D."/>
            <person name="Finy P."/>
            <person name="Geml J."/>
            <person name="Haridas S."/>
            <person name="Hughes K."/>
            <person name="Justo A."/>
            <person name="Karasinski D."/>
            <person name="Kautmanova I."/>
            <person name="Kiss B."/>
            <person name="Kocsube S."/>
            <person name="Kotiranta H."/>
            <person name="LaButti K.M."/>
            <person name="Lechner B.E."/>
            <person name="Liimatainen K."/>
            <person name="Lipzen A."/>
            <person name="Lukacs Z."/>
            <person name="Mihaltcheva S."/>
            <person name="Morgado L.N."/>
            <person name="Niskanen T."/>
            <person name="Noordeloos M.E."/>
            <person name="Ohm R.A."/>
            <person name="Ortiz-Santana B."/>
            <person name="Ovrebo C."/>
            <person name="Racz N."/>
            <person name="Riley R."/>
            <person name="Savchenko A."/>
            <person name="Shiryaev A."/>
            <person name="Soop K."/>
            <person name="Spirin V."/>
            <person name="Szebenyi C."/>
            <person name="Tomsovsky M."/>
            <person name="Tulloss R.E."/>
            <person name="Uehling J."/>
            <person name="Grigoriev I.V."/>
            <person name="Vagvolgyi C."/>
            <person name="Papp T."/>
            <person name="Martin F.M."/>
            <person name="Miettinen O."/>
            <person name="Hibbett D.S."/>
            <person name="Nagy L.G."/>
        </authorList>
    </citation>
    <scope>NUCLEOTIDE SEQUENCE [LARGE SCALE GENOMIC DNA]</scope>
    <source>
        <strain evidence="1 2">CBS 962.96</strain>
    </source>
</reference>
<evidence type="ECO:0000313" key="2">
    <source>
        <dbReference type="Proteomes" id="UP000297245"/>
    </source>
</evidence>
<proteinExistence type="predicted"/>
<dbReference type="AlphaFoldDB" id="A0A4S8L0R2"/>
<evidence type="ECO:0000313" key="1">
    <source>
        <dbReference type="EMBL" id="THU81979.1"/>
    </source>
</evidence>
<dbReference type="Proteomes" id="UP000297245">
    <property type="component" value="Unassembled WGS sequence"/>
</dbReference>
<dbReference type="EMBL" id="ML179766">
    <property type="protein sequence ID" value="THU81979.1"/>
    <property type="molecule type" value="Genomic_DNA"/>
</dbReference>
<name>A0A4S8L0R2_DENBC</name>
<keyword evidence="2" id="KW-1185">Reference proteome</keyword>